<evidence type="ECO:0000256" key="2">
    <source>
        <dbReference type="ARBA" id="ARBA00022692"/>
    </source>
</evidence>
<evidence type="ECO:0000313" key="9">
    <source>
        <dbReference type="EMBL" id="GCC19576.1"/>
    </source>
</evidence>
<dbReference type="Pfam" id="PF07686">
    <property type="entry name" value="V-set"/>
    <property type="match status" value="1"/>
</dbReference>
<organism evidence="9 10">
    <name type="scientific">Chiloscyllium punctatum</name>
    <name type="common">Brownbanded bambooshark</name>
    <name type="synonym">Hemiscyllium punctatum</name>
    <dbReference type="NCBI Taxonomy" id="137246"/>
    <lineage>
        <taxon>Eukaryota</taxon>
        <taxon>Metazoa</taxon>
        <taxon>Chordata</taxon>
        <taxon>Craniata</taxon>
        <taxon>Vertebrata</taxon>
        <taxon>Chondrichthyes</taxon>
        <taxon>Elasmobranchii</taxon>
        <taxon>Galeomorphii</taxon>
        <taxon>Galeoidea</taxon>
        <taxon>Orectolobiformes</taxon>
        <taxon>Hemiscylliidae</taxon>
        <taxon>Chiloscyllium</taxon>
    </lineage>
</organism>
<keyword evidence="2" id="KW-0812">Transmembrane</keyword>
<feature type="domain" description="Ig-like" evidence="8">
    <location>
        <begin position="20"/>
        <end position="119"/>
    </location>
</feature>
<dbReference type="Proteomes" id="UP000287033">
    <property type="component" value="Unassembled WGS sequence"/>
</dbReference>
<dbReference type="InterPro" id="IPR036179">
    <property type="entry name" value="Ig-like_dom_sf"/>
</dbReference>
<dbReference type="SUPFAM" id="SSF48726">
    <property type="entry name" value="Immunoglobulin"/>
    <property type="match status" value="1"/>
</dbReference>
<comment type="caution">
    <text evidence="9">The sequence shown here is derived from an EMBL/GenBank/DDBJ whole genome shotgun (WGS) entry which is preliminary data.</text>
</comment>
<dbReference type="Gene3D" id="2.60.40.10">
    <property type="entry name" value="Immunoglobulins"/>
    <property type="match status" value="1"/>
</dbReference>
<keyword evidence="4" id="KW-0472">Membrane</keyword>
<dbReference type="InterPro" id="IPR051117">
    <property type="entry name" value="TRG_var/const_region"/>
</dbReference>
<reference evidence="9 10" key="1">
    <citation type="journal article" date="2018" name="Nat. Ecol. Evol.">
        <title>Shark genomes provide insights into elasmobranch evolution and the origin of vertebrates.</title>
        <authorList>
            <person name="Hara Y"/>
            <person name="Yamaguchi K"/>
            <person name="Onimaru K"/>
            <person name="Kadota M"/>
            <person name="Koyanagi M"/>
            <person name="Keeley SD"/>
            <person name="Tatsumi K"/>
            <person name="Tanaka K"/>
            <person name="Motone F"/>
            <person name="Kageyama Y"/>
            <person name="Nozu R"/>
            <person name="Adachi N"/>
            <person name="Nishimura O"/>
            <person name="Nakagawa R"/>
            <person name="Tanegashima C"/>
            <person name="Kiyatake I"/>
            <person name="Matsumoto R"/>
            <person name="Murakumo K"/>
            <person name="Nishida K"/>
            <person name="Terakita A"/>
            <person name="Kuratani S"/>
            <person name="Sato K"/>
            <person name="Hyodo S Kuraku.S."/>
        </authorList>
    </citation>
    <scope>NUCLEOTIDE SEQUENCE [LARGE SCALE GENOMIC DNA]</scope>
</reference>
<comment type="subcellular location">
    <subcellularLocation>
        <location evidence="1">Membrane</location>
    </subcellularLocation>
</comment>
<keyword evidence="5" id="KW-0675">Receptor</keyword>
<protein>
    <recommendedName>
        <fullName evidence="8">Ig-like domain-containing protein</fullName>
    </recommendedName>
</protein>
<dbReference type="EMBL" id="BEZZ01000001">
    <property type="protein sequence ID" value="GCC19576.1"/>
    <property type="molecule type" value="Genomic_DNA"/>
</dbReference>
<name>A0A401RNA4_CHIPU</name>
<dbReference type="PROSITE" id="PS50835">
    <property type="entry name" value="IG_LIKE"/>
    <property type="match status" value="1"/>
</dbReference>
<evidence type="ECO:0000259" key="8">
    <source>
        <dbReference type="PROSITE" id="PS50835"/>
    </source>
</evidence>
<sequence length="119" mass="13626">MKGHVLAILLTALLGKSAAQTLTQSPTSVTRAPRKTVRFECKFEGNDFNNVIIHWYRQTPGQRLQRLLYFKNPSETQQDVTDKVLHAEKNSETKTCSLLMRTIKEDDSGVYYCAFWTAQ</sequence>
<dbReference type="InterPro" id="IPR013106">
    <property type="entry name" value="Ig_V-set"/>
</dbReference>
<evidence type="ECO:0000256" key="5">
    <source>
        <dbReference type="ARBA" id="ARBA00023170"/>
    </source>
</evidence>
<dbReference type="GO" id="GO:0016020">
    <property type="term" value="C:membrane"/>
    <property type="evidence" value="ECO:0007669"/>
    <property type="project" value="UniProtKB-SubCell"/>
</dbReference>
<evidence type="ECO:0000256" key="3">
    <source>
        <dbReference type="ARBA" id="ARBA00022989"/>
    </source>
</evidence>
<evidence type="ECO:0000256" key="7">
    <source>
        <dbReference type="SAM" id="SignalP"/>
    </source>
</evidence>
<dbReference type="PANTHER" id="PTHR19256:SF65">
    <property type="entry name" value="T CELL RECEPTOR GAMMA CONSTANT 1-RELATED"/>
    <property type="match status" value="1"/>
</dbReference>
<dbReference type="SMART" id="SM00406">
    <property type="entry name" value="IGv"/>
    <property type="match status" value="1"/>
</dbReference>
<gene>
    <name evidence="9" type="ORF">chiPu_0000081</name>
</gene>
<keyword evidence="6" id="KW-0393">Immunoglobulin domain</keyword>
<proteinExistence type="predicted"/>
<evidence type="ECO:0000256" key="6">
    <source>
        <dbReference type="ARBA" id="ARBA00023319"/>
    </source>
</evidence>
<keyword evidence="7" id="KW-0732">Signal</keyword>
<dbReference type="PANTHER" id="PTHR19256">
    <property type="entry name" value="T-CELL RECEPTOR GAMMA CHAIN"/>
    <property type="match status" value="1"/>
</dbReference>
<feature type="signal peptide" evidence="7">
    <location>
        <begin position="1"/>
        <end position="19"/>
    </location>
</feature>
<dbReference type="OrthoDB" id="8924181at2759"/>
<dbReference type="InterPro" id="IPR007110">
    <property type="entry name" value="Ig-like_dom"/>
</dbReference>
<keyword evidence="3" id="KW-1133">Transmembrane helix</keyword>
<evidence type="ECO:0000256" key="1">
    <source>
        <dbReference type="ARBA" id="ARBA00004370"/>
    </source>
</evidence>
<dbReference type="AlphaFoldDB" id="A0A401RNA4"/>
<evidence type="ECO:0000256" key="4">
    <source>
        <dbReference type="ARBA" id="ARBA00023136"/>
    </source>
</evidence>
<dbReference type="OMA" id="FENDAIH"/>
<evidence type="ECO:0000313" key="10">
    <source>
        <dbReference type="Proteomes" id="UP000287033"/>
    </source>
</evidence>
<feature type="chain" id="PRO_5019373590" description="Ig-like domain-containing protein" evidence="7">
    <location>
        <begin position="20"/>
        <end position="119"/>
    </location>
</feature>
<keyword evidence="10" id="KW-1185">Reference proteome</keyword>
<accession>A0A401RNA4</accession>
<dbReference type="STRING" id="137246.A0A401RNA4"/>
<dbReference type="InterPro" id="IPR013783">
    <property type="entry name" value="Ig-like_fold"/>
</dbReference>